<dbReference type="InParanoid" id="A0A804KH97"/>
<dbReference type="InterPro" id="IPR006868">
    <property type="entry name" value="DUF630"/>
</dbReference>
<dbReference type="Pfam" id="PF04782">
    <property type="entry name" value="DUF632"/>
    <property type="match status" value="1"/>
</dbReference>
<name>A0A804KH97_MUSAM</name>
<gene>
    <name evidence="4" type="ORF">GSMUA_226510.1</name>
</gene>
<dbReference type="AlphaFoldDB" id="A0A804KH97"/>
<reference evidence="5" key="2">
    <citation type="submission" date="2021-05" db="UniProtKB">
        <authorList>
            <consortium name="EnsemblPlants"/>
        </authorList>
    </citation>
    <scope>IDENTIFICATION</scope>
    <source>
        <strain evidence="5">subsp. malaccensis</strain>
    </source>
</reference>
<dbReference type="Pfam" id="PF04783">
    <property type="entry name" value="DUF630"/>
    <property type="match status" value="1"/>
</dbReference>
<dbReference type="PANTHER" id="PTHR21450:SF57">
    <property type="entry name" value="BZIP TRANSCRIPTION FACTOR-LIKE"/>
    <property type="match status" value="1"/>
</dbReference>
<evidence type="ECO:0000313" key="6">
    <source>
        <dbReference type="Proteomes" id="UP000012960"/>
    </source>
</evidence>
<feature type="compositionally biased region" description="Low complexity" evidence="1">
    <location>
        <begin position="90"/>
        <end position="109"/>
    </location>
</feature>
<keyword evidence="6" id="KW-1185">Reference proteome</keyword>
<feature type="compositionally biased region" description="Gly residues" evidence="1">
    <location>
        <begin position="130"/>
        <end position="142"/>
    </location>
</feature>
<accession>A0A804KH97</accession>
<evidence type="ECO:0000313" key="5">
    <source>
        <dbReference type="EnsemblPlants" id="Ma09_p08170.2"/>
    </source>
</evidence>
<evidence type="ECO:0000256" key="1">
    <source>
        <dbReference type="SAM" id="MobiDB-lite"/>
    </source>
</evidence>
<evidence type="ECO:0000259" key="2">
    <source>
        <dbReference type="Pfam" id="PF04782"/>
    </source>
</evidence>
<feature type="region of interest" description="Disordered" evidence="1">
    <location>
        <begin position="61"/>
        <end position="172"/>
    </location>
</feature>
<dbReference type="OrthoDB" id="1925648at2759"/>
<feature type="compositionally biased region" description="Pro residues" evidence="1">
    <location>
        <begin position="223"/>
        <end position="238"/>
    </location>
</feature>
<sequence length="859" mass="95259">MGCGSSKVDESKLVSLCRERRERIATAVDRRYALAAAHAAYFDSLAAVGDALQRFVQEELTVASSSPTGSPVLTLPSSDGKRKTKRGRGSASAAASVSSSASPLSHSLSRNGSHLPLSDISESETDPDGGDGGASEAGGGRGAAVAGDGGRDSSTSPRRHISSSSNSSFLKSSMEIPQTVYQDPLASPWSNSPYNGDAYGFGYPPYDAPFGFKTPARDETYGPPTPTLAPATPPPPSPAKTSGWEFLDPFNMYEHFLHHYSQGKLRMGSFTSSPDLREVRKQEGIPDLEFEMDVKPMKEAKKENVLAKKVNLKAKKENVLDNGLEGKDFSVEKLSAVPAEDVGRKDAKDGIVGLAKEGRKNSWASSKGRSIREDKKSNGKDRVMKFYDKSYETEESAPQSVKSLSTTSSEQSFFLHATRDVVDVVKEIKKQFTSAADCGEEVSKMLEGDRFPYPSRSKRFGDISSRILDPITLPVSLPFKRPQHTNMSSVSREAGNCNPENNDIVESGNLSSTLEKLYLWEQKLYKEVKDEEKLRIIYDKKCKHLKALHARGAEPSEINMTQVLVRKLHTKISVIIKSVDSISNRMHKIRDEELQPQLTELIQGFIRMWKTVLICHQKQLQAIVNTTSRKLVVKTRSQKESIAKATKELELELVNWYQCFNNWIGIQKSYIEALNGWLISWLPQEQEQTPDGVAPFSPGGIGAPAVYVLSNDWFHANKNISGKEVIKSMRAFIKILHILLESQEEEQRQRLEAEYLSGAYDRRLGSLQEKGRYGHLDIVSVTKDGLEHHDDGIVELDLLRKKLDEKIYKHKEALRRIKHVASSALQTGLTPLFGALEDFTSQILRAYDGLRIPNHGGET</sequence>
<evidence type="ECO:0000313" key="4">
    <source>
        <dbReference type="EMBL" id="CAG1834546.1"/>
    </source>
</evidence>
<proteinExistence type="predicted"/>
<dbReference type="Proteomes" id="UP000012960">
    <property type="component" value="Unplaced"/>
</dbReference>
<dbReference type="InterPro" id="IPR006867">
    <property type="entry name" value="DUF632"/>
</dbReference>
<evidence type="ECO:0000259" key="3">
    <source>
        <dbReference type="Pfam" id="PF04783"/>
    </source>
</evidence>
<dbReference type="EMBL" id="HG996474">
    <property type="protein sequence ID" value="CAG1834546.1"/>
    <property type="molecule type" value="Genomic_DNA"/>
</dbReference>
<feature type="compositionally biased region" description="Low complexity" evidence="1">
    <location>
        <begin position="152"/>
        <end position="172"/>
    </location>
</feature>
<protein>
    <submittedName>
        <fullName evidence="4">(wild Malaysian banana) hypothetical protein</fullName>
    </submittedName>
</protein>
<dbReference type="Gramene" id="Ma09_t08170.2">
    <property type="protein sequence ID" value="Ma09_p08170.2"/>
    <property type="gene ID" value="Ma09_g08170"/>
</dbReference>
<feature type="region of interest" description="Disordered" evidence="1">
    <location>
        <begin position="215"/>
        <end position="240"/>
    </location>
</feature>
<organism evidence="5 6">
    <name type="scientific">Musa acuminata subsp. malaccensis</name>
    <name type="common">Wild banana</name>
    <name type="synonym">Musa malaccensis</name>
    <dbReference type="NCBI Taxonomy" id="214687"/>
    <lineage>
        <taxon>Eukaryota</taxon>
        <taxon>Viridiplantae</taxon>
        <taxon>Streptophyta</taxon>
        <taxon>Embryophyta</taxon>
        <taxon>Tracheophyta</taxon>
        <taxon>Spermatophyta</taxon>
        <taxon>Magnoliopsida</taxon>
        <taxon>Liliopsida</taxon>
        <taxon>Zingiberales</taxon>
        <taxon>Musaceae</taxon>
        <taxon>Musa</taxon>
    </lineage>
</organism>
<feature type="domain" description="DUF632" evidence="2">
    <location>
        <begin position="422"/>
        <end position="737"/>
    </location>
</feature>
<feature type="region of interest" description="Disordered" evidence="1">
    <location>
        <begin position="358"/>
        <end position="379"/>
    </location>
</feature>
<feature type="compositionally biased region" description="Basic and acidic residues" evidence="1">
    <location>
        <begin position="370"/>
        <end position="379"/>
    </location>
</feature>
<reference evidence="4" key="1">
    <citation type="submission" date="2021-03" db="EMBL/GenBank/DDBJ databases">
        <authorList>
            <consortium name="Genoscope - CEA"/>
            <person name="William W."/>
        </authorList>
    </citation>
    <scope>NUCLEOTIDE SEQUENCE</scope>
    <source>
        <strain evidence="4">Doubled-haploid Pahang</strain>
    </source>
</reference>
<dbReference type="PANTHER" id="PTHR21450">
    <property type="entry name" value="PROTEIN ALTERED PHOSPHATE STARVATION RESPONSE 1"/>
    <property type="match status" value="1"/>
</dbReference>
<dbReference type="EnsemblPlants" id="Ma09_t08170.2">
    <property type="protein sequence ID" value="Ma09_p08170.2"/>
    <property type="gene ID" value="Ma09_g08170"/>
</dbReference>
<feature type="domain" description="DUF630" evidence="3">
    <location>
        <begin position="1"/>
        <end position="59"/>
    </location>
</feature>
<feature type="compositionally biased region" description="Polar residues" evidence="1">
    <location>
        <begin position="62"/>
        <end position="77"/>
    </location>
</feature>
<dbReference type="OMA" id="QYDQFME"/>